<name>A0A1H9TQ28_9BACI</name>
<dbReference type="Proteomes" id="UP000199687">
    <property type="component" value="Unassembled WGS sequence"/>
</dbReference>
<dbReference type="EMBL" id="FOGL01000014">
    <property type="protein sequence ID" value="SER99215.1"/>
    <property type="molecule type" value="Genomic_DNA"/>
</dbReference>
<dbReference type="GO" id="GO:0016887">
    <property type="term" value="F:ATP hydrolysis activity"/>
    <property type="evidence" value="ECO:0007669"/>
    <property type="project" value="InterPro"/>
</dbReference>
<sequence>MIKIENISKKVRMKRILHDCNAELRIGRIIGIAGENGCGKTTLVKLLAGILKPTHGKITMNNNKDRSSVVAFSPDSEYFYPCFTIKQLIEFYHSQFKDFDENKAEQMADFFQLDKSEKIKYLSKGQLGRVKIVVTLSRKVPFLILDEPLAGLDPIVKQKIIKSIIQFVNLDEQTLLLTTHELLEIEPLLDEIIVMKNGSIIEQMDVEDIRTNKELGLQDWMEEIYI</sequence>
<evidence type="ECO:0000259" key="3">
    <source>
        <dbReference type="PROSITE" id="PS50893"/>
    </source>
</evidence>
<dbReference type="OrthoDB" id="9804819at2"/>
<dbReference type="PROSITE" id="PS50893">
    <property type="entry name" value="ABC_TRANSPORTER_2"/>
    <property type="match status" value="1"/>
</dbReference>
<feature type="domain" description="ABC transporter" evidence="3">
    <location>
        <begin position="2"/>
        <end position="222"/>
    </location>
</feature>
<evidence type="ECO:0000256" key="2">
    <source>
        <dbReference type="ARBA" id="ARBA00022840"/>
    </source>
</evidence>
<evidence type="ECO:0000256" key="1">
    <source>
        <dbReference type="ARBA" id="ARBA00022741"/>
    </source>
</evidence>
<keyword evidence="1" id="KW-0547">Nucleotide-binding</keyword>
<dbReference type="STRING" id="531814.SAMN04487944_114116"/>
<keyword evidence="2 4" id="KW-0067">ATP-binding</keyword>
<dbReference type="InterPro" id="IPR003593">
    <property type="entry name" value="AAA+_ATPase"/>
</dbReference>
<gene>
    <name evidence="4" type="ORF">SAMN04487944_114116</name>
</gene>
<organism evidence="4 5">
    <name type="scientific">Gracilibacillus ureilyticus</name>
    <dbReference type="NCBI Taxonomy" id="531814"/>
    <lineage>
        <taxon>Bacteria</taxon>
        <taxon>Bacillati</taxon>
        <taxon>Bacillota</taxon>
        <taxon>Bacilli</taxon>
        <taxon>Bacillales</taxon>
        <taxon>Bacillaceae</taxon>
        <taxon>Gracilibacillus</taxon>
    </lineage>
</organism>
<dbReference type="InterPro" id="IPR003439">
    <property type="entry name" value="ABC_transporter-like_ATP-bd"/>
</dbReference>
<evidence type="ECO:0000313" key="4">
    <source>
        <dbReference type="EMBL" id="SER99215.1"/>
    </source>
</evidence>
<accession>A0A1H9TQ28</accession>
<dbReference type="PANTHER" id="PTHR43158:SF1">
    <property type="entry name" value="ABC TRANSPORTER, ATP-BINDING PROTEIN"/>
    <property type="match status" value="1"/>
</dbReference>
<dbReference type="PANTHER" id="PTHR43158">
    <property type="entry name" value="SKFA PEPTIDE EXPORT ATP-BINDING PROTEIN SKFE"/>
    <property type="match status" value="1"/>
</dbReference>
<dbReference type="InterPro" id="IPR027417">
    <property type="entry name" value="P-loop_NTPase"/>
</dbReference>
<dbReference type="SMART" id="SM00382">
    <property type="entry name" value="AAA"/>
    <property type="match status" value="1"/>
</dbReference>
<dbReference type="RefSeq" id="WP_089742093.1">
    <property type="nucleotide sequence ID" value="NZ_FOGL01000014.1"/>
</dbReference>
<dbReference type="AlphaFoldDB" id="A0A1H9TQ28"/>
<evidence type="ECO:0000313" key="5">
    <source>
        <dbReference type="Proteomes" id="UP000199687"/>
    </source>
</evidence>
<reference evidence="4 5" key="1">
    <citation type="submission" date="2016-10" db="EMBL/GenBank/DDBJ databases">
        <authorList>
            <person name="de Groot N.N."/>
        </authorList>
    </citation>
    <scope>NUCLEOTIDE SEQUENCE [LARGE SCALE GENOMIC DNA]</scope>
    <source>
        <strain evidence="4 5">CGMCC 1.7727</strain>
    </source>
</reference>
<protein>
    <submittedName>
        <fullName evidence="4">ABC-2 type transport system ATP-binding protein</fullName>
    </submittedName>
</protein>
<dbReference type="Pfam" id="PF00005">
    <property type="entry name" value="ABC_tran"/>
    <property type="match status" value="1"/>
</dbReference>
<dbReference type="Gene3D" id="3.40.50.300">
    <property type="entry name" value="P-loop containing nucleotide triphosphate hydrolases"/>
    <property type="match status" value="1"/>
</dbReference>
<dbReference type="GO" id="GO:0005524">
    <property type="term" value="F:ATP binding"/>
    <property type="evidence" value="ECO:0007669"/>
    <property type="project" value="UniProtKB-KW"/>
</dbReference>
<proteinExistence type="predicted"/>
<keyword evidence="5" id="KW-1185">Reference proteome</keyword>
<dbReference type="SUPFAM" id="SSF52540">
    <property type="entry name" value="P-loop containing nucleoside triphosphate hydrolases"/>
    <property type="match status" value="1"/>
</dbReference>